<evidence type="ECO:0000256" key="6">
    <source>
        <dbReference type="ARBA" id="ARBA00022989"/>
    </source>
</evidence>
<dbReference type="RefSeq" id="WP_111294749.1">
    <property type="nucleotide sequence ID" value="NZ_QEPM01000001.1"/>
</dbReference>
<evidence type="ECO:0000256" key="5">
    <source>
        <dbReference type="ARBA" id="ARBA00022692"/>
    </source>
</evidence>
<dbReference type="PANTHER" id="PTHR34979:SF1">
    <property type="entry name" value="INNER MEMBRANE PROTEIN YGAZ"/>
    <property type="match status" value="1"/>
</dbReference>
<feature type="transmembrane region" description="Helical" evidence="8">
    <location>
        <begin position="51"/>
        <end position="74"/>
    </location>
</feature>
<organism evidence="9 10">
    <name type="scientific">Aggregatibacter segnis</name>
    <dbReference type="NCBI Taxonomy" id="739"/>
    <lineage>
        <taxon>Bacteria</taxon>
        <taxon>Pseudomonadati</taxon>
        <taxon>Pseudomonadota</taxon>
        <taxon>Gammaproteobacteria</taxon>
        <taxon>Pasteurellales</taxon>
        <taxon>Pasteurellaceae</taxon>
        <taxon>Aggregatibacter</taxon>
    </lineage>
</organism>
<dbReference type="InterPro" id="IPR011606">
    <property type="entry name" value="Brnchd-chn_aa_trnsp_permease"/>
</dbReference>
<evidence type="ECO:0000256" key="8">
    <source>
        <dbReference type="SAM" id="Phobius"/>
    </source>
</evidence>
<feature type="transmembrane region" description="Helical" evidence="8">
    <location>
        <begin position="20"/>
        <end position="39"/>
    </location>
</feature>
<keyword evidence="7 8" id="KW-0472">Membrane</keyword>
<evidence type="ECO:0000313" key="9">
    <source>
        <dbReference type="EMBL" id="RDE72467.1"/>
    </source>
</evidence>
<evidence type="ECO:0000256" key="2">
    <source>
        <dbReference type="ARBA" id="ARBA00010735"/>
    </source>
</evidence>
<dbReference type="Pfam" id="PF03591">
    <property type="entry name" value="AzlC"/>
    <property type="match status" value="1"/>
</dbReference>
<dbReference type="GO" id="GO:0005886">
    <property type="term" value="C:plasma membrane"/>
    <property type="evidence" value="ECO:0007669"/>
    <property type="project" value="UniProtKB-SubCell"/>
</dbReference>
<dbReference type="PANTHER" id="PTHR34979">
    <property type="entry name" value="INNER MEMBRANE PROTEIN YGAZ"/>
    <property type="match status" value="1"/>
</dbReference>
<evidence type="ECO:0000256" key="7">
    <source>
        <dbReference type="ARBA" id="ARBA00023136"/>
    </source>
</evidence>
<keyword evidence="5 8" id="KW-0812">Transmembrane</keyword>
<sequence length="242" mass="27227">MSDVKTTPHPIFAAAKAALPYSAPMIAGFLFLGIAYGIYMKALGFGVWYPFLMALLIYGGSVEFIIAGALTLSFAPLNALLISLMVSGRQLFYSISMLEKYGKFLGKKRPYLIATLVDESFSLNYMAKIPPHLDRGWYLFFVSFYLHMYWVVGAVLGNLFGNIIPFNLKGIEFAMTALFLVIFAENWTKEKSHESSLLGLAIAFISLLIFGHDYFLLPTLIGIWMVLTFRRPKLTTKLERVQ</sequence>
<protein>
    <submittedName>
        <fullName evidence="9">Branched-chain amino acid transporter AzlC</fullName>
    </submittedName>
</protein>
<comment type="caution">
    <text evidence="9">The sequence shown here is derived from an EMBL/GenBank/DDBJ whole genome shotgun (WGS) entry which is preliminary data.</text>
</comment>
<dbReference type="EMBL" id="QEPM01000001">
    <property type="protein sequence ID" value="RDE72467.1"/>
    <property type="molecule type" value="Genomic_DNA"/>
</dbReference>
<reference evidence="9 10" key="1">
    <citation type="submission" date="2018-05" db="EMBL/GenBank/DDBJ databases">
        <title>Draft Genome Sequences for a Diverse set of 7 Haemophilus Species.</title>
        <authorList>
            <person name="Nichols M."/>
            <person name="Topaz N."/>
            <person name="Wang X."/>
            <person name="Wang X."/>
            <person name="Boxrud D."/>
        </authorList>
    </citation>
    <scope>NUCLEOTIDE SEQUENCE [LARGE SCALE GENOMIC DNA]</scope>
    <source>
        <strain evidence="9 10">C2001002503</strain>
    </source>
</reference>
<evidence type="ECO:0000256" key="3">
    <source>
        <dbReference type="ARBA" id="ARBA00022448"/>
    </source>
</evidence>
<keyword evidence="6 8" id="KW-1133">Transmembrane helix</keyword>
<comment type="subcellular location">
    <subcellularLocation>
        <location evidence="1">Cell membrane</location>
        <topology evidence="1">Multi-pass membrane protein</topology>
    </subcellularLocation>
</comment>
<dbReference type="GO" id="GO:1903785">
    <property type="term" value="P:L-valine transmembrane transport"/>
    <property type="evidence" value="ECO:0007669"/>
    <property type="project" value="TreeGrafter"/>
</dbReference>
<keyword evidence="4" id="KW-1003">Cell membrane</keyword>
<evidence type="ECO:0000256" key="1">
    <source>
        <dbReference type="ARBA" id="ARBA00004651"/>
    </source>
</evidence>
<gene>
    <name evidence="9" type="ORF">DPV83_02330</name>
</gene>
<evidence type="ECO:0000313" key="10">
    <source>
        <dbReference type="Proteomes" id="UP000253998"/>
    </source>
</evidence>
<feature type="transmembrane region" description="Helical" evidence="8">
    <location>
        <begin position="139"/>
        <end position="159"/>
    </location>
</feature>
<keyword evidence="3" id="KW-0813">Transport</keyword>
<feature type="transmembrane region" description="Helical" evidence="8">
    <location>
        <begin position="196"/>
        <end position="227"/>
    </location>
</feature>
<comment type="similarity">
    <text evidence="2">Belongs to the AzlC family.</text>
</comment>
<dbReference type="Proteomes" id="UP000253998">
    <property type="component" value="Unassembled WGS sequence"/>
</dbReference>
<evidence type="ECO:0000256" key="4">
    <source>
        <dbReference type="ARBA" id="ARBA00022475"/>
    </source>
</evidence>
<dbReference type="AlphaFoldDB" id="A0A8B2U6R5"/>
<proteinExistence type="inferred from homology"/>
<name>A0A8B2U6R5_9PAST</name>
<feature type="transmembrane region" description="Helical" evidence="8">
    <location>
        <begin position="166"/>
        <end position="184"/>
    </location>
</feature>
<accession>A0A8B2U6R5</accession>